<dbReference type="EMBL" id="LEKV01001867">
    <property type="protein sequence ID" value="KVI05601.1"/>
    <property type="molecule type" value="Genomic_DNA"/>
</dbReference>
<organism evidence="1 2">
    <name type="scientific">Cynara cardunculus var. scolymus</name>
    <name type="common">Globe artichoke</name>
    <name type="synonym">Cynara scolymus</name>
    <dbReference type="NCBI Taxonomy" id="59895"/>
    <lineage>
        <taxon>Eukaryota</taxon>
        <taxon>Viridiplantae</taxon>
        <taxon>Streptophyta</taxon>
        <taxon>Embryophyta</taxon>
        <taxon>Tracheophyta</taxon>
        <taxon>Spermatophyta</taxon>
        <taxon>Magnoliopsida</taxon>
        <taxon>eudicotyledons</taxon>
        <taxon>Gunneridae</taxon>
        <taxon>Pentapetalae</taxon>
        <taxon>asterids</taxon>
        <taxon>campanulids</taxon>
        <taxon>Asterales</taxon>
        <taxon>Asteraceae</taxon>
        <taxon>Carduoideae</taxon>
        <taxon>Cardueae</taxon>
        <taxon>Carduinae</taxon>
        <taxon>Cynara</taxon>
    </lineage>
</organism>
<sequence>MLITLSPTPDLFLCVSLPSAIGKSLSHRRSPSLVSSVADINVSPNRFTSKALEMILGVCFVALTRSIFHMDDILLSNVLKFDLYFGQRKLSS</sequence>
<evidence type="ECO:0000313" key="2">
    <source>
        <dbReference type="Proteomes" id="UP000243975"/>
    </source>
</evidence>
<accession>A0A103YAP5</accession>
<keyword evidence="2" id="KW-1185">Reference proteome</keyword>
<comment type="caution">
    <text evidence="1">The sequence shown here is derived from an EMBL/GenBank/DDBJ whole genome shotgun (WGS) entry which is preliminary data.</text>
</comment>
<dbReference type="Gramene" id="KVI05601">
    <property type="protein sequence ID" value="KVI05601"/>
    <property type="gene ID" value="Ccrd_016043"/>
</dbReference>
<dbReference type="Proteomes" id="UP000243975">
    <property type="component" value="Unassembled WGS sequence"/>
</dbReference>
<gene>
    <name evidence="1" type="ORF">Ccrd_016043</name>
</gene>
<reference evidence="1 2" key="1">
    <citation type="journal article" date="2016" name="Sci. Rep.">
        <title>The genome sequence of the outbreeding globe artichoke constructed de novo incorporating a phase-aware low-pass sequencing strategy of F1 progeny.</title>
        <authorList>
            <person name="Scaglione D."/>
            <person name="Reyes-Chin-Wo S."/>
            <person name="Acquadro A."/>
            <person name="Froenicke L."/>
            <person name="Portis E."/>
            <person name="Beitel C."/>
            <person name="Tirone M."/>
            <person name="Mauro R."/>
            <person name="Lo Monaco A."/>
            <person name="Mauromicale G."/>
            <person name="Faccioli P."/>
            <person name="Cattivelli L."/>
            <person name="Rieseberg L."/>
            <person name="Michelmore R."/>
            <person name="Lanteri S."/>
        </authorList>
    </citation>
    <scope>NUCLEOTIDE SEQUENCE [LARGE SCALE GENOMIC DNA]</scope>
    <source>
        <strain evidence="1">2C</strain>
    </source>
</reference>
<protein>
    <submittedName>
        <fullName evidence="1">Uncharacterized protein</fullName>
    </submittedName>
</protein>
<name>A0A103YAP5_CYNCS</name>
<evidence type="ECO:0000313" key="1">
    <source>
        <dbReference type="EMBL" id="KVI05601.1"/>
    </source>
</evidence>
<proteinExistence type="predicted"/>
<dbReference type="AlphaFoldDB" id="A0A103YAP5"/>